<gene>
    <name evidence="3" type="ORF">A9200_13275</name>
</gene>
<evidence type="ECO:0000256" key="1">
    <source>
        <dbReference type="SAM" id="Phobius"/>
    </source>
</evidence>
<dbReference type="Pfam" id="PF00534">
    <property type="entry name" value="Glycos_transf_1"/>
    <property type="match status" value="1"/>
</dbReference>
<reference evidence="4" key="1">
    <citation type="submission" date="2016-06" db="EMBL/GenBank/DDBJ databases">
        <authorList>
            <person name="Zhan P."/>
        </authorList>
    </citation>
    <scope>NUCLEOTIDE SEQUENCE [LARGE SCALE GENOMIC DNA]</scope>
    <source>
        <strain evidence="4">T28</strain>
    </source>
</reference>
<dbReference type="Gene3D" id="3.40.50.2000">
    <property type="entry name" value="Glycogen Phosphorylase B"/>
    <property type="match status" value="2"/>
</dbReference>
<proteinExistence type="predicted"/>
<dbReference type="OrthoDB" id="9790710at2"/>
<protein>
    <recommendedName>
        <fullName evidence="2">Glycosyl transferase family 1 domain-containing protein</fullName>
    </recommendedName>
</protein>
<keyword evidence="1" id="KW-1133">Transmembrane helix</keyword>
<feature type="domain" description="Glycosyl transferase family 1" evidence="2">
    <location>
        <begin position="185"/>
        <end position="348"/>
    </location>
</feature>
<dbReference type="PANTHER" id="PTHR45947">
    <property type="entry name" value="SULFOQUINOVOSYL TRANSFERASE SQD2"/>
    <property type="match status" value="1"/>
</dbReference>
<dbReference type="PANTHER" id="PTHR45947:SF3">
    <property type="entry name" value="SULFOQUINOVOSYL TRANSFERASE SQD2"/>
    <property type="match status" value="1"/>
</dbReference>
<keyword evidence="1" id="KW-0472">Membrane</keyword>
<comment type="caution">
    <text evidence="3">The sequence shown here is derived from an EMBL/GenBank/DDBJ whole genome shotgun (WGS) entry which is preliminary data.</text>
</comment>
<dbReference type="Proteomes" id="UP000092164">
    <property type="component" value="Unassembled WGS sequence"/>
</dbReference>
<dbReference type="EMBL" id="LZFP01000003">
    <property type="protein sequence ID" value="OBR41283.1"/>
    <property type="molecule type" value="Genomic_DNA"/>
</dbReference>
<dbReference type="RefSeq" id="WP_068482450.1">
    <property type="nucleotide sequence ID" value="NZ_LZFP01000003.1"/>
</dbReference>
<dbReference type="InterPro" id="IPR001296">
    <property type="entry name" value="Glyco_trans_1"/>
</dbReference>
<evidence type="ECO:0000313" key="3">
    <source>
        <dbReference type="EMBL" id="OBR41283.1"/>
    </source>
</evidence>
<evidence type="ECO:0000259" key="2">
    <source>
        <dbReference type="Pfam" id="PF00534"/>
    </source>
</evidence>
<accession>A0A1B7ZDK4</accession>
<keyword evidence="1" id="KW-0812">Transmembrane</keyword>
<dbReference type="AlphaFoldDB" id="A0A1B7ZDK4"/>
<dbReference type="InterPro" id="IPR050194">
    <property type="entry name" value="Glycosyltransferase_grp1"/>
</dbReference>
<name>A0A1B7ZDK4_9FLAO</name>
<dbReference type="SUPFAM" id="SSF53756">
    <property type="entry name" value="UDP-Glycosyltransferase/glycogen phosphorylase"/>
    <property type="match status" value="1"/>
</dbReference>
<dbReference type="GO" id="GO:0016757">
    <property type="term" value="F:glycosyltransferase activity"/>
    <property type="evidence" value="ECO:0007669"/>
    <property type="project" value="InterPro"/>
</dbReference>
<keyword evidence="4" id="KW-1185">Reference proteome</keyword>
<feature type="transmembrane region" description="Helical" evidence="1">
    <location>
        <begin position="65"/>
        <end position="82"/>
    </location>
</feature>
<dbReference type="KEGG" id="mart:BTR34_14820"/>
<sequence length="375" mass="43747">MVKEIGKSKLCCIFNHAPHYRDVIFKMMDEEFNSSFYIGESVASPVKQMNYESLKGFKKTFKTKWILGTTFMWNYGVIRLIFKKFDYYLLIGEPSILSHWVILLIGKILGKKVFTWGHGIKCTEKKKLFWFEKLFYRLPYKVFVYGEHAKNNMIKLNYNKEKIIPIYNSLDYLNQKSIKKESKTTNIFIDHFKNENPVIIYVGRILYSKKLNILIEALDHINKTEKKANLVIVGPEVDDDSIPKLVKKLELENEVWFYGPCYKEKIIAELFANSVVSVTPGNIGLTAIHSLTYGCPVITHHNLHKHGPEFEVIEEGITGSFFKEDNLDDLVFKIKYWLAADANKRLEASVEAEKVIDEKWNPLNQIRIFKSNFSK</sequence>
<dbReference type="STRING" id="1836467.BTR34_14820"/>
<evidence type="ECO:0000313" key="4">
    <source>
        <dbReference type="Proteomes" id="UP000092164"/>
    </source>
</evidence>
<organism evidence="3 4">
    <name type="scientific">Maribacter hydrothermalis</name>
    <dbReference type="NCBI Taxonomy" id="1836467"/>
    <lineage>
        <taxon>Bacteria</taxon>
        <taxon>Pseudomonadati</taxon>
        <taxon>Bacteroidota</taxon>
        <taxon>Flavobacteriia</taxon>
        <taxon>Flavobacteriales</taxon>
        <taxon>Flavobacteriaceae</taxon>
        <taxon>Maribacter</taxon>
    </lineage>
</organism>